<gene>
    <name evidence="1" type="ORF">RHSIM_Rhsim12G0196400</name>
</gene>
<organism evidence="1 2">
    <name type="scientific">Rhododendron simsii</name>
    <name type="common">Sims's rhododendron</name>
    <dbReference type="NCBI Taxonomy" id="118357"/>
    <lineage>
        <taxon>Eukaryota</taxon>
        <taxon>Viridiplantae</taxon>
        <taxon>Streptophyta</taxon>
        <taxon>Embryophyta</taxon>
        <taxon>Tracheophyta</taxon>
        <taxon>Spermatophyta</taxon>
        <taxon>Magnoliopsida</taxon>
        <taxon>eudicotyledons</taxon>
        <taxon>Gunneridae</taxon>
        <taxon>Pentapetalae</taxon>
        <taxon>asterids</taxon>
        <taxon>Ericales</taxon>
        <taxon>Ericaceae</taxon>
        <taxon>Ericoideae</taxon>
        <taxon>Rhodoreae</taxon>
        <taxon>Rhododendron</taxon>
    </lineage>
</organism>
<evidence type="ECO:0000313" key="1">
    <source>
        <dbReference type="EMBL" id="KAF7123588.1"/>
    </source>
</evidence>
<comment type="caution">
    <text evidence="1">The sequence shown here is derived from an EMBL/GenBank/DDBJ whole genome shotgun (WGS) entry which is preliminary data.</text>
</comment>
<name>A0A834L8E1_RHOSS</name>
<keyword evidence="2" id="KW-1185">Reference proteome</keyword>
<dbReference type="Proteomes" id="UP000626092">
    <property type="component" value="Unassembled WGS sequence"/>
</dbReference>
<reference evidence="1" key="1">
    <citation type="submission" date="2019-11" db="EMBL/GenBank/DDBJ databases">
        <authorList>
            <person name="Liu Y."/>
            <person name="Hou J."/>
            <person name="Li T.-Q."/>
            <person name="Guan C.-H."/>
            <person name="Wu X."/>
            <person name="Wu H.-Z."/>
            <person name="Ling F."/>
            <person name="Zhang R."/>
            <person name="Shi X.-G."/>
            <person name="Ren J.-P."/>
            <person name="Chen E.-F."/>
            <person name="Sun J.-M."/>
        </authorList>
    </citation>
    <scope>NUCLEOTIDE SEQUENCE</scope>
    <source>
        <strain evidence="1">Adult_tree_wgs_1</strain>
        <tissue evidence="1">Leaves</tissue>
    </source>
</reference>
<proteinExistence type="predicted"/>
<dbReference type="EMBL" id="WJXA01000012">
    <property type="protein sequence ID" value="KAF7123588.1"/>
    <property type="molecule type" value="Genomic_DNA"/>
</dbReference>
<protein>
    <submittedName>
        <fullName evidence="1">Uncharacterized protein</fullName>
    </submittedName>
</protein>
<sequence length="207" mass="23346">MREVSRPFLLLSSLATSPRVQTFLSSSTGLFSPWFSVSLIPSVLSTWKSKDRQRFDRRYSWFIEGNVEKDLDPTPTTQIRFSLRSRFLVGFPISSRFIDFYLVEFRDCPASGLHPDGHPIDRICPWPSSRYGNSTPWSSFVGIKYKADVAEVVAFWLELGKDNKWGGLGIGGIGGLSPGNVLVFVSCRFQGTTKEPYHVKQKDGLNI</sequence>
<dbReference type="OrthoDB" id="10569653at2759"/>
<dbReference type="AlphaFoldDB" id="A0A834L8E1"/>
<accession>A0A834L8E1</accession>
<evidence type="ECO:0000313" key="2">
    <source>
        <dbReference type="Proteomes" id="UP000626092"/>
    </source>
</evidence>